<dbReference type="InterPro" id="IPR047854">
    <property type="entry name" value="RFC_lid"/>
</dbReference>
<dbReference type="FunFam" id="1.20.272.10:FF:000001">
    <property type="entry name" value="Putative AAA family ATPase"/>
    <property type="match status" value="1"/>
</dbReference>
<evidence type="ECO:0000256" key="4">
    <source>
        <dbReference type="ARBA" id="ARBA00022705"/>
    </source>
</evidence>
<keyword evidence="4" id="KW-0235">DNA replication</keyword>
<keyword evidence="9" id="KW-1185">Reference proteome</keyword>
<sequence length="447" mass="50867">MKKPFAEKFRPEKLEDFIGQKHLIGENAPIKKFIEQKHIQSMIFWGNPGTGKTTLARIISKEMNMLFTEISATNSGAKELKDIVKKASLSKNILLFVDEIHRFNKLQQDILLPSIEKGDLVMIGATTENPAFSVNKAILSRCLVFHFEPLSSEEIFEGLKKIKEKENLKTSTETLKKISFFCGGDFRKALNYLEAIEVTGEDAFEEFKSNPVYDKHSDEHFNHASALQKSLRGSDADAAIYYIAKMLEAGEDPEFIARRMFVCAAEDIGNEDPFATVLAAAVLYAVKNLGLPEARIHLAQLAIYLAKAEKSNETIVSIDNAINDIRNGLIFDVPDHLKDTHYKDADKISGAKGYIYSHSNPFEKQEFLPKQLKNKRYVKHSEITNLSKEIEEKIMNKLKTLDGERINLEDLSISLNIEKWKMKKALRYLIKSGKIKITRDWILHIKK</sequence>
<evidence type="ECO:0000256" key="2">
    <source>
        <dbReference type="ARBA" id="ARBA00008959"/>
    </source>
</evidence>
<dbReference type="CDD" id="cd00009">
    <property type="entry name" value="AAA"/>
    <property type="match status" value="1"/>
</dbReference>
<dbReference type="GO" id="GO:0005524">
    <property type="term" value="F:ATP binding"/>
    <property type="evidence" value="ECO:0007669"/>
    <property type="project" value="UniProtKB-KW"/>
</dbReference>
<dbReference type="Gene3D" id="1.20.272.10">
    <property type="match status" value="1"/>
</dbReference>
<dbReference type="GO" id="GO:0006261">
    <property type="term" value="P:DNA-templated DNA replication"/>
    <property type="evidence" value="ECO:0007669"/>
    <property type="project" value="TreeGrafter"/>
</dbReference>
<comment type="function">
    <text evidence="1">DNA-dependent ATPase that plays important roles in cellular responses to stalled DNA replication processes.</text>
</comment>
<dbReference type="GO" id="GO:0009378">
    <property type="term" value="F:four-way junction helicase activity"/>
    <property type="evidence" value="ECO:0007669"/>
    <property type="project" value="InterPro"/>
</dbReference>
<dbReference type="EMBL" id="AP017470">
    <property type="protein sequence ID" value="BBB32224.1"/>
    <property type="molecule type" value="Genomic_DNA"/>
</dbReference>
<dbReference type="InterPro" id="IPR027417">
    <property type="entry name" value="P-loop_NTPase"/>
</dbReference>
<dbReference type="GO" id="GO:0017116">
    <property type="term" value="F:single-stranded DNA helicase activity"/>
    <property type="evidence" value="ECO:0007669"/>
    <property type="project" value="TreeGrafter"/>
</dbReference>
<dbReference type="InterPro" id="IPR051314">
    <property type="entry name" value="AAA_ATPase_RarA/MGS1/WRNIP1"/>
</dbReference>
<dbReference type="PANTHER" id="PTHR13779:SF7">
    <property type="entry name" value="ATPASE WRNIP1"/>
    <property type="match status" value="1"/>
</dbReference>
<dbReference type="CDD" id="cd18140">
    <property type="entry name" value="HLD_clamp_RFC"/>
    <property type="match status" value="1"/>
</dbReference>
<dbReference type="KEGG" id="thyd:TTHT_0649"/>
<dbReference type="SUPFAM" id="SSF48019">
    <property type="entry name" value="post-AAA+ oligomerization domain-like"/>
    <property type="match status" value="1"/>
</dbReference>
<feature type="domain" description="AAA+ ATPase" evidence="7">
    <location>
        <begin position="38"/>
        <end position="153"/>
    </location>
</feature>
<evidence type="ECO:0000313" key="8">
    <source>
        <dbReference type="EMBL" id="BBB32224.1"/>
    </source>
</evidence>
<evidence type="ECO:0000259" key="7">
    <source>
        <dbReference type="SMART" id="SM00382"/>
    </source>
</evidence>
<dbReference type="InterPro" id="IPR008824">
    <property type="entry name" value="RuvB-like_N"/>
</dbReference>
<dbReference type="GO" id="GO:0008047">
    <property type="term" value="F:enzyme activator activity"/>
    <property type="evidence" value="ECO:0007669"/>
    <property type="project" value="TreeGrafter"/>
</dbReference>
<evidence type="ECO:0000256" key="1">
    <source>
        <dbReference type="ARBA" id="ARBA00002393"/>
    </source>
</evidence>
<dbReference type="InterPro" id="IPR008921">
    <property type="entry name" value="DNA_pol3_clamp-load_cplx_C"/>
</dbReference>
<dbReference type="Pfam" id="PF16193">
    <property type="entry name" value="AAA_assoc_2"/>
    <property type="match status" value="1"/>
</dbReference>
<dbReference type="InterPro" id="IPR032423">
    <property type="entry name" value="AAA_assoc_2"/>
</dbReference>
<organism evidence="8 9">
    <name type="scientific">Thermotomaculum hydrothermale</name>
    <dbReference type="NCBI Taxonomy" id="981385"/>
    <lineage>
        <taxon>Bacteria</taxon>
        <taxon>Pseudomonadati</taxon>
        <taxon>Acidobacteriota</taxon>
        <taxon>Holophagae</taxon>
        <taxon>Thermotomaculales</taxon>
        <taxon>Thermotomaculaceae</taxon>
        <taxon>Thermotomaculum</taxon>
    </lineage>
</organism>
<dbReference type="GO" id="GO:0003677">
    <property type="term" value="F:DNA binding"/>
    <property type="evidence" value="ECO:0007669"/>
    <property type="project" value="InterPro"/>
</dbReference>
<dbReference type="SMART" id="SM00382">
    <property type="entry name" value="AAA"/>
    <property type="match status" value="1"/>
</dbReference>
<dbReference type="AlphaFoldDB" id="A0A7R6PEF3"/>
<dbReference type="Gene3D" id="1.10.8.60">
    <property type="match status" value="1"/>
</dbReference>
<dbReference type="Proteomes" id="UP000595564">
    <property type="component" value="Chromosome"/>
</dbReference>
<reference evidence="8 9" key="1">
    <citation type="journal article" date="2012" name="Extremophiles">
        <title>Thermotomaculum hydrothermale gen. nov., sp. nov., a novel heterotrophic thermophile within the phylum Acidobacteria from a deep-sea hydrothermal vent chimney in the Southern Okinawa Trough.</title>
        <authorList>
            <person name="Izumi H."/>
            <person name="Nunoura T."/>
            <person name="Miyazaki M."/>
            <person name="Mino S."/>
            <person name="Toki T."/>
            <person name="Takai K."/>
            <person name="Sako Y."/>
            <person name="Sawabe T."/>
            <person name="Nakagawa S."/>
        </authorList>
    </citation>
    <scope>NUCLEOTIDE SEQUENCE [LARGE SCALE GENOMIC DNA]</scope>
    <source>
        <strain evidence="8 9">AC55</strain>
    </source>
</reference>
<dbReference type="SUPFAM" id="SSF52540">
    <property type="entry name" value="P-loop containing nucleoside triphosphate hydrolases"/>
    <property type="match status" value="1"/>
</dbReference>
<dbReference type="Pfam" id="PF05496">
    <property type="entry name" value="RuvB_N"/>
    <property type="match status" value="1"/>
</dbReference>
<dbReference type="PANTHER" id="PTHR13779">
    <property type="entry name" value="WERNER HELICASE-INTERACTING PROTEIN 1 FAMILY MEMBER"/>
    <property type="match status" value="1"/>
</dbReference>
<gene>
    <name evidence="8" type="ORF">TTHT_0649</name>
</gene>
<dbReference type="InterPro" id="IPR021886">
    <property type="entry name" value="MgsA_C"/>
</dbReference>
<keyword evidence="5" id="KW-0547">Nucleotide-binding</keyword>
<dbReference type="GO" id="GO:0006310">
    <property type="term" value="P:DNA recombination"/>
    <property type="evidence" value="ECO:0007669"/>
    <property type="project" value="InterPro"/>
</dbReference>
<dbReference type="FunFam" id="3.40.50.300:FF:000137">
    <property type="entry name" value="Replication-associated recombination protein A"/>
    <property type="match status" value="1"/>
</dbReference>
<evidence type="ECO:0000313" key="9">
    <source>
        <dbReference type="Proteomes" id="UP000595564"/>
    </source>
</evidence>
<dbReference type="GO" id="GO:0000731">
    <property type="term" value="P:DNA synthesis involved in DNA repair"/>
    <property type="evidence" value="ECO:0007669"/>
    <property type="project" value="TreeGrafter"/>
</dbReference>
<evidence type="ECO:0000256" key="5">
    <source>
        <dbReference type="ARBA" id="ARBA00022741"/>
    </source>
</evidence>
<dbReference type="Gene3D" id="1.10.3710.10">
    <property type="entry name" value="DNA polymerase III clamp loader subunits, C-terminal domain"/>
    <property type="match status" value="1"/>
</dbReference>
<comment type="similarity">
    <text evidence="2">Belongs to the AAA ATPase family. RarA/MGS1/WRNIP1 subfamily.</text>
</comment>
<keyword evidence="6" id="KW-0067">ATP-binding</keyword>
<accession>A0A7R6PEF3</accession>
<evidence type="ECO:0000256" key="3">
    <source>
        <dbReference type="ARBA" id="ARBA00020776"/>
    </source>
</evidence>
<dbReference type="Pfam" id="PF12002">
    <property type="entry name" value="MgsA_C"/>
    <property type="match status" value="1"/>
</dbReference>
<evidence type="ECO:0000256" key="6">
    <source>
        <dbReference type="ARBA" id="ARBA00022840"/>
    </source>
</evidence>
<dbReference type="RefSeq" id="WP_201328567.1">
    <property type="nucleotide sequence ID" value="NZ_AP017470.1"/>
</dbReference>
<dbReference type="InterPro" id="IPR003593">
    <property type="entry name" value="AAA+_ATPase"/>
</dbReference>
<proteinExistence type="inferred from homology"/>
<protein>
    <recommendedName>
        <fullName evidence="3">Replication-associated recombination protein A</fullName>
    </recommendedName>
</protein>
<dbReference type="Gene3D" id="3.40.50.300">
    <property type="entry name" value="P-loop containing nucleotide triphosphate hydrolases"/>
    <property type="match status" value="1"/>
</dbReference>
<name>A0A7R6PEF3_9BACT</name>